<feature type="active site" evidence="6">
    <location>
        <position position="17"/>
    </location>
</feature>
<proteinExistence type="predicted"/>
<dbReference type="EMBL" id="ML002316">
    <property type="protein sequence ID" value="RKP38926.1"/>
    <property type="molecule type" value="Genomic_DNA"/>
</dbReference>
<evidence type="ECO:0000256" key="4">
    <source>
        <dbReference type="ARBA" id="ARBA00022786"/>
    </source>
</evidence>
<organism evidence="9 10">
    <name type="scientific">Dimargaris cristalligena</name>
    <dbReference type="NCBI Taxonomy" id="215637"/>
    <lineage>
        <taxon>Eukaryota</taxon>
        <taxon>Fungi</taxon>
        <taxon>Fungi incertae sedis</taxon>
        <taxon>Zoopagomycota</taxon>
        <taxon>Kickxellomycotina</taxon>
        <taxon>Dimargaritomycetes</taxon>
        <taxon>Dimargaritales</taxon>
        <taxon>Dimargaritaceae</taxon>
        <taxon>Dimargaris</taxon>
    </lineage>
</organism>
<dbReference type="STRING" id="215637.A0A4P9ZYV5"/>
<evidence type="ECO:0000256" key="5">
    <source>
        <dbReference type="ARBA" id="ARBA00022801"/>
    </source>
</evidence>
<name>A0A4P9ZYV5_9FUNG</name>
<feature type="region of interest" description="Disordered" evidence="7">
    <location>
        <begin position="166"/>
        <end position="198"/>
    </location>
</feature>
<accession>A0A4P9ZYV5</accession>
<dbReference type="Pfam" id="PF02099">
    <property type="entry name" value="Josephin"/>
    <property type="match status" value="1"/>
</dbReference>
<dbReference type="EC" id="3.4.19.12" evidence="2"/>
<evidence type="ECO:0000256" key="3">
    <source>
        <dbReference type="ARBA" id="ARBA00022670"/>
    </source>
</evidence>
<protein>
    <recommendedName>
        <fullName evidence="2">ubiquitinyl hydrolase 1</fullName>
        <ecNumber evidence="2">3.4.19.12</ecNumber>
    </recommendedName>
</protein>
<dbReference type="AlphaFoldDB" id="A0A4P9ZYV5"/>
<feature type="active site" evidence="6">
    <location>
        <position position="111"/>
    </location>
</feature>
<dbReference type="InterPro" id="IPR040053">
    <property type="entry name" value="JOSD1/2"/>
</dbReference>
<keyword evidence="4" id="KW-0833">Ubl conjugation pathway</keyword>
<dbReference type="PANTHER" id="PTHR13291">
    <property type="entry name" value="JOSEPHIN 1, 2"/>
    <property type="match status" value="1"/>
</dbReference>
<reference evidence="10" key="1">
    <citation type="journal article" date="2018" name="Nat. Microbiol.">
        <title>Leveraging single-cell genomics to expand the fungal tree of life.</title>
        <authorList>
            <person name="Ahrendt S.R."/>
            <person name="Quandt C.A."/>
            <person name="Ciobanu D."/>
            <person name="Clum A."/>
            <person name="Salamov A."/>
            <person name="Andreopoulos B."/>
            <person name="Cheng J.F."/>
            <person name="Woyke T."/>
            <person name="Pelin A."/>
            <person name="Henrissat B."/>
            <person name="Reynolds N.K."/>
            <person name="Benny G.L."/>
            <person name="Smith M.E."/>
            <person name="James T.Y."/>
            <person name="Grigoriev I.V."/>
        </authorList>
    </citation>
    <scope>NUCLEOTIDE SEQUENCE [LARGE SCALE GENOMIC DNA]</scope>
    <source>
        <strain evidence="10">RSA 468</strain>
    </source>
</reference>
<dbReference type="PANTHER" id="PTHR13291:SF0">
    <property type="entry name" value="JOSEPHIN-LIKE PROTEIN"/>
    <property type="match status" value="1"/>
</dbReference>
<keyword evidence="3" id="KW-0645">Protease</keyword>
<dbReference type="GO" id="GO:0006508">
    <property type="term" value="P:proteolysis"/>
    <property type="evidence" value="ECO:0007669"/>
    <property type="project" value="UniProtKB-KW"/>
</dbReference>
<dbReference type="GO" id="GO:0016579">
    <property type="term" value="P:protein deubiquitination"/>
    <property type="evidence" value="ECO:0007669"/>
    <property type="project" value="InterPro"/>
</dbReference>
<keyword evidence="5 6" id="KW-0378">Hydrolase</keyword>
<evidence type="ECO:0000313" key="10">
    <source>
        <dbReference type="Proteomes" id="UP000268162"/>
    </source>
</evidence>
<evidence type="ECO:0000256" key="6">
    <source>
        <dbReference type="PROSITE-ProRule" id="PRU00331"/>
    </source>
</evidence>
<dbReference type="SMART" id="SM01246">
    <property type="entry name" value="Josephin"/>
    <property type="match status" value="1"/>
</dbReference>
<feature type="active site" evidence="6">
    <location>
        <position position="126"/>
    </location>
</feature>
<dbReference type="InterPro" id="IPR006155">
    <property type="entry name" value="Josephin"/>
</dbReference>
<evidence type="ECO:0000256" key="2">
    <source>
        <dbReference type="ARBA" id="ARBA00012759"/>
    </source>
</evidence>
<evidence type="ECO:0000256" key="1">
    <source>
        <dbReference type="ARBA" id="ARBA00000707"/>
    </source>
</evidence>
<comment type="catalytic activity">
    <reaction evidence="1">
        <text>Thiol-dependent hydrolysis of ester, thioester, amide, peptide and isopeptide bonds formed by the C-terminal Gly of ubiquitin (a 76-residue protein attached to proteins as an intracellular targeting signal).</text>
        <dbReference type="EC" id="3.4.19.12"/>
    </reaction>
</comment>
<feature type="domain" description="Josephin" evidence="8">
    <location>
        <begin position="4"/>
        <end position="174"/>
    </location>
</feature>
<evidence type="ECO:0000256" key="7">
    <source>
        <dbReference type="SAM" id="MobiDB-lite"/>
    </source>
</evidence>
<gene>
    <name evidence="9" type="ORF">BJ085DRAFT_36612</name>
</gene>
<dbReference type="PROSITE" id="PS50957">
    <property type="entry name" value="JOSEPHIN"/>
    <property type="match status" value="1"/>
</dbReference>
<evidence type="ECO:0000313" key="9">
    <source>
        <dbReference type="EMBL" id="RKP38926.1"/>
    </source>
</evidence>
<evidence type="ECO:0000259" key="8">
    <source>
        <dbReference type="PROSITE" id="PS50957"/>
    </source>
</evidence>
<keyword evidence="10" id="KW-1185">Reference proteome</keyword>
<dbReference type="Gene3D" id="3.90.70.40">
    <property type="match status" value="1"/>
</dbReference>
<sequence>MTDPPPIYHEQQSNWLCAKLQEAAFSRNDLEQFASDLGQVSNNIHRRWWNPHRLLFKLGDYDINVLTLALESRGFDLQWFDAREDASTIPLATLEGIIVNTAPQRAWNRRHWFCIRLIRGVYWNLDSQLTQPLPFREGSGEVVGFLNHMIGLGAYVFLVRAAQSSSDSTTTSPPHPPIGCEESSLAESSQDNNSSLAN</sequence>
<dbReference type="GO" id="GO:0004843">
    <property type="term" value="F:cysteine-type deubiquitinase activity"/>
    <property type="evidence" value="ECO:0007669"/>
    <property type="project" value="UniProtKB-EC"/>
</dbReference>
<feature type="compositionally biased region" description="Polar residues" evidence="7">
    <location>
        <begin position="185"/>
        <end position="198"/>
    </location>
</feature>
<dbReference type="Proteomes" id="UP000268162">
    <property type="component" value="Unassembled WGS sequence"/>
</dbReference>